<dbReference type="PANTHER" id="PTHR30046:SF2">
    <property type="entry name" value="YOP PROTEINS TRANSLOCATION LIPOPROTEIN J"/>
    <property type="match status" value="1"/>
</dbReference>
<evidence type="ECO:0000259" key="11">
    <source>
        <dbReference type="Pfam" id="PF01514"/>
    </source>
</evidence>
<dbReference type="PRINTS" id="PR01338">
    <property type="entry name" value="TYPE3OMKPROT"/>
</dbReference>
<dbReference type="PANTHER" id="PTHR30046">
    <property type="entry name" value="FLAGELLAR M-RING PROTEIN"/>
    <property type="match status" value="1"/>
</dbReference>
<keyword evidence="12" id="KW-0966">Cell projection</keyword>
<comment type="subcellular location">
    <subcellularLocation>
        <location evidence="1">Cell outer membrane</location>
        <topology evidence="1">Lipid-anchor</topology>
    </subcellularLocation>
</comment>
<feature type="region of interest" description="Disordered" evidence="8">
    <location>
        <begin position="287"/>
        <end position="338"/>
    </location>
</feature>
<dbReference type="Pfam" id="PF01514">
    <property type="entry name" value="YscJ_FliF"/>
    <property type="match status" value="1"/>
</dbReference>
<keyword evidence="9" id="KW-1133">Transmembrane helix</keyword>
<proteinExistence type="inferred from homology"/>
<dbReference type="KEGG" id="csee:C10C_0797"/>
<dbReference type="Gene3D" id="3.30.300.30">
    <property type="match status" value="1"/>
</dbReference>
<keyword evidence="3 10" id="KW-0732">Signal</keyword>
<keyword evidence="13" id="KW-1185">Reference proteome</keyword>
<comment type="similarity">
    <text evidence="2">Belongs to the YscJ lipoprotein family.</text>
</comment>
<dbReference type="GO" id="GO:0009306">
    <property type="term" value="P:protein secretion"/>
    <property type="evidence" value="ECO:0007669"/>
    <property type="project" value="InterPro"/>
</dbReference>
<evidence type="ECO:0000256" key="5">
    <source>
        <dbReference type="ARBA" id="ARBA00023139"/>
    </source>
</evidence>
<feature type="transmembrane region" description="Helical" evidence="9">
    <location>
        <begin position="239"/>
        <end position="260"/>
    </location>
</feature>
<dbReference type="OrthoDB" id="20369at2"/>
<keyword evidence="9" id="KW-0812">Transmembrane</keyword>
<evidence type="ECO:0000256" key="8">
    <source>
        <dbReference type="SAM" id="MobiDB-lite"/>
    </source>
</evidence>
<dbReference type="Proteomes" id="UP000244926">
    <property type="component" value="Chromosome I"/>
</dbReference>
<evidence type="ECO:0000256" key="6">
    <source>
        <dbReference type="ARBA" id="ARBA00023237"/>
    </source>
</evidence>
<gene>
    <name evidence="12" type="primary">prgK</name>
    <name evidence="12" type="ORF">C10C_0797</name>
</gene>
<dbReference type="AlphaFoldDB" id="A0A2R8FBZ3"/>
<dbReference type="NCBIfam" id="TIGR02544">
    <property type="entry name" value="III_secr_YscJ"/>
    <property type="match status" value="1"/>
</dbReference>
<dbReference type="Gene3D" id="3.30.70.1530">
    <property type="entry name" value="Hypothetical protein rpa1041"/>
    <property type="match status" value="1"/>
</dbReference>
<evidence type="ECO:0000256" key="9">
    <source>
        <dbReference type="SAM" id="Phobius"/>
    </source>
</evidence>
<reference evidence="13" key="1">
    <citation type="submission" date="2017-11" db="EMBL/GenBank/DDBJ databases">
        <authorList>
            <person name="Seth-Smith MB H."/>
        </authorList>
    </citation>
    <scope>NUCLEOTIDE SEQUENCE [LARGE SCALE GENOMIC DNA]</scope>
</reference>
<dbReference type="EMBL" id="LT993738">
    <property type="protein sequence ID" value="SPN73940.1"/>
    <property type="molecule type" value="Genomic_DNA"/>
</dbReference>
<dbReference type="InterPro" id="IPR003282">
    <property type="entry name" value="T3SS_SctJ"/>
</dbReference>
<sequence>MFRRSISLCFFFLMTSLCCTGCNSRSLIVHGLPGREANEIVVLLVSKGVAAQKLPQAAASTAGAASEQMWDIAVPSAQITEALAILNQAGLPRMKGTSLLDLFAKQGLVPSELQEKIRYQEGLSEQMASTIRKMDGIVDASVQISFTTENEEHLPLTASVYIKHRGVLDNPNSIMVSKIKRLVASAVPGLVPENVSVVSDRAAYSDITINGPWGLTEEIDYVSVWGIILAKSSLSKFRFVFYCLILILFVISCGLLWVIWKTHTLIMTLGGAKGFFNPAPYTKTSLEAKKVEGSPSDKDKQENKEGLDQPAGNKGVEPNDKAPADKDAPEGSNETEDA</sequence>
<dbReference type="InterPro" id="IPR043427">
    <property type="entry name" value="YscJ/FliF"/>
</dbReference>
<evidence type="ECO:0000313" key="12">
    <source>
        <dbReference type="EMBL" id="SPN73940.1"/>
    </source>
</evidence>
<keyword evidence="4 9" id="KW-0472">Membrane</keyword>
<evidence type="ECO:0000256" key="1">
    <source>
        <dbReference type="ARBA" id="ARBA00004459"/>
    </source>
</evidence>
<dbReference type="InterPro" id="IPR045851">
    <property type="entry name" value="AMP-bd_C_sf"/>
</dbReference>
<accession>A0A2R8FBZ3</accession>
<dbReference type="InterPro" id="IPR006182">
    <property type="entry name" value="FliF_N_dom"/>
</dbReference>
<feature type="signal peptide" evidence="10">
    <location>
        <begin position="1"/>
        <end position="21"/>
    </location>
</feature>
<keyword evidence="6" id="KW-0998">Cell outer membrane</keyword>
<evidence type="ECO:0000256" key="4">
    <source>
        <dbReference type="ARBA" id="ARBA00023136"/>
    </source>
</evidence>
<dbReference type="RefSeq" id="WP_108896879.1">
    <property type="nucleotide sequence ID" value="NZ_LT993738.1"/>
</dbReference>
<protein>
    <submittedName>
        <fullName evidence="12">Lipoprotein prgK,flagellar MS-ring protein,Type III secretory pathway, lipoprotein EscJ,type III secretion apparatus lipoprotein, YscJ/HrcJ family,Secretory protein of YscJ/FliF family</fullName>
    </submittedName>
</protein>
<evidence type="ECO:0000256" key="3">
    <source>
        <dbReference type="ARBA" id="ARBA00022729"/>
    </source>
</evidence>
<feature type="chain" id="PRO_5015321019" evidence="10">
    <location>
        <begin position="22"/>
        <end position="338"/>
    </location>
</feature>
<keyword evidence="7 12" id="KW-0449">Lipoprotein</keyword>
<feature type="compositionally biased region" description="Basic and acidic residues" evidence="8">
    <location>
        <begin position="317"/>
        <end position="329"/>
    </location>
</feature>
<name>A0A2R8FBZ3_9CHLA</name>
<keyword evidence="12" id="KW-0282">Flagellum</keyword>
<evidence type="ECO:0000256" key="7">
    <source>
        <dbReference type="ARBA" id="ARBA00023288"/>
    </source>
</evidence>
<keyword evidence="5" id="KW-0564">Palmitate</keyword>
<evidence type="ECO:0000256" key="10">
    <source>
        <dbReference type="SAM" id="SignalP"/>
    </source>
</evidence>
<organism evidence="12 13">
    <name type="scientific">Chlamydia serpentis</name>
    <dbReference type="NCBI Taxonomy" id="1967782"/>
    <lineage>
        <taxon>Bacteria</taxon>
        <taxon>Pseudomonadati</taxon>
        <taxon>Chlamydiota</taxon>
        <taxon>Chlamydiia</taxon>
        <taxon>Chlamydiales</taxon>
        <taxon>Chlamydiaceae</taxon>
        <taxon>Chlamydia/Chlamydophila group</taxon>
        <taxon>Chlamydia</taxon>
    </lineage>
</organism>
<evidence type="ECO:0000256" key="2">
    <source>
        <dbReference type="ARBA" id="ARBA00009509"/>
    </source>
</evidence>
<dbReference type="GO" id="GO:0009279">
    <property type="term" value="C:cell outer membrane"/>
    <property type="evidence" value="ECO:0007669"/>
    <property type="project" value="UniProtKB-SubCell"/>
</dbReference>
<keyword evidence="12" id="KW-0969">Cilium</keyword>
<evidence type="ECO:0000313" key="13">
    <source>
        <dbReference type="Proteomes" id="UP000244926"/>
    </source>
</evidence>
<feature type="domain" description="Flagellar M-ring N-terminal" evidence="11">
    <location>
        <begin position="66"/>
        <end position="201"/>
    </location>
</feature>
<feature type="compositionally biased region" description="Basic and acidic residues" evidence="8">
    <location>
        <begin position="287"/>
        <end position="307"/>
    </location>
</feature>